<dbReference type="EMBL" id="KB405056">
    <property type="protein sequence ID" value="EMF57580.1"/>
    <property type="molecule type" value="Genomic_DNA"/>
</dbReference>
<evidence type="ECO:0000313" key="8">
    <source>
        <dbReference type="Proteomes" id="UP000030760"/>
    </source>
</evidence>
<evidence type="ECO:0000256" key="1">
    <source>
        <dbReference type="ARBA" id="ARBA00001933"/>
    </source>
</evidence>
<name>M3FWZ9_9ACTN</name>
<evidence type="ECO:0000313" key="7">
    <source>
        <dbReference type="EMBL" id="EMF57580.1"/>
    </source>
</evidence>
<dbReference type="Proteomes" id="UP000030760">
    <property type="component" value="Unassembled WGS sequence"/>
</dbReference>
<dbReference type="CDD" id="cd00609">
    <property type="entry name" value="AAT_like"/>
    <property type="match status" value="1"/>
</dbReference>
<dbReference type="GO" id="GO:0030170">
    <property type="term" value="F:pyridoxal phosphate binding"/>
    <property type="evidence" value="ECO:0007669"/>
    <property type="project" value="InterPro"/>
</dbReference>
<dbReference type="InterPro" id="IPR015424">
    <property type="entry name" value="PyrdxlP-dep_Trfase"/>
</dbReference>
<evidence type="ECO:0000256" key="5">
    <source>
        <dbReference type="ARBA" id="ARBA00037974"/>
    </source>
</evidence>
<dbReference type="RefSeq" id="WP_005473836.1">
    <property type="nucleotide sequence ID" value="NZ_KB405056.1"/>
</dbReference>
<sequence>MLKMTATDGHGPADTGAELANPLEVLSLEQLRERKSMKWRTHPTDVLPLWVAEMDVPLAEAVADALREAIASGDTGYPAGTDFAESLAGFAVRRWNWDGVAIDRSALIPDVMMGAVQVLRLITEPGDPVVVNSPVYAPFYAFIAHDDRRVVEAPLGRDLRIDLDTLEDTFRRTRERSGRGAIAYLLSNPHNPTGTVHTSEELCAVAELARRYGVRVVADEIHAPLVLRGARFTPYLSVPGAEDAFSLMSATKGWNLAGIKAALALAGPEAAGDLRRMPEEVHHGASYLGVIAHAAAYRHGDRWLDALLAGLDANRALLADLVAEHLPGIGYTEPEGTYLAWLDCRSLGLDAEQGATDLAVVSDLAGPARLFLDHAGVALSSGHIFGTGGAGHVRLNFATSRSILTEAVTRMGRAASALHTRYDDHAHG</sequence>
<accession>M3FWZ9</accession>
<dbReference type="SUPFAM" id="SSF53383">
    <property type="entry name" value="PLP-dependent transferases"/>
    <property type="match status" value="1"/>
</dbReference>
<feature type="domain" description="Aminotransferase class I/classII large" evidence="6">
    <location>
        <begin position="46"/>
        <end position="410"/>
    </location>
</feature>
<dbReference type="InterPro" id="IPR004839">
    <property type="entry name" value="Aminotransferase_I/II_large"/>
</dbReference>
<dbReference type="AlphaFoldDB" id="M3FWZ9"/>
<dbReference type="InterPro" id="IPR015421">
    <property type="entry name" value="PyrdxlP-dep_Trfase_major"/>
</dbReference>
<dbReference type="Gene3D" id="3.40.640.10">
    <property type="entry name" value="Type I PLP-dependent aspartate aminotransferase-like (Major domain)"/>
    <property type="match status" value="1"/>
</dbReference>
<dbReference type="EC" id="4.4.1.13" evidence="2"/>
<organism evidence="7 8">
    <name type="scientific">Streptomyces bottropensis ATCC 25435</name>
    <dbReference type="NCBI Taxonomy" id="1054862"/>
    <lineage>
        <taxon>Bacteria</taxon>
        <taxon>Bacillati</taxon>
        <taxon>Actinomycetota</taxon>
        <taxon>Actinomycetes</taxon>
        <taxon>Kitasatosporales</taxon>
        <taxon>Streptomycetaceae</taxon>
        <taxon>Streptomyces</taxon>
    </lineage>
</organism>
<dbReference type="PANTHER" id="PTHR43525">
    <property type="entry name" value="PROTEIN MALY"/>
    <property type="match status" value="1"/>
</dbReference>
<proteinExistence type="inferred from homology"/>
<dbReference type="GO" id="GO:0047804">
    <property type="term" value="F:cysteine-S-conjugate beta-lyase activity"/>
    <property type="evidence" value="ECO:0007669"/>
    <property type="project" value="UniProtKB-EC"/>
</dbReference>
<keyword evidence="3" id="KW-0663">Pyridoxal phosphate</keyword>
<dbReference type="InterPro" id="IPR015422">
    <property type="entry name" value="PyrdxlP-dep_Trfase_small"/>
</dbReference>
<protein>
    <recommendedName>
        <fullName evidence="2">cysteine-S-conjugate beta-lyase</fullName>
        <ecNumber evidence="2">4.4.1.13</ecNumber>
    </recommendedName>
</protein>
<evidence type="ECO:0000256" key="4">
    <source>
        <dbReference type="ARBA" id="ARBA00023239"/>
    </source>
</evidence>
<dbReference type="GeneID" id="96268201"/>
<comment type="similarity">
    <text evidence="5">Belongs to the class-II pyridoxal-phosphate-dependent aminotransferase family. MalY/PatB cystathionine beta-lyase subfamily.</text>
</comment>
<dbReference type="Gene3D" id="3.90.1150.10">
    <property type="entry name" value="Aspartate Aminotransferase, domain 1"/>
    <property type="match status" value="1"/>
</dbReference>
<evidence type="ECO:0000259" key="6">
    <source>
        <dbReference type="Pfam" id="PF00155"/>
    </source>
</evidence>
<dbReference type="PANTHER" id="PTHR43525:SF2">
    <property type="entry name" value="CYSTATHIONINE BETA-LYASE-RELATED"/>
    <property type="match status" value="1"/>
</dbReference>
<keyword evidence="4" id="KW-0456">Lyase</keyword>
<comment type="cofactor">
    <cofactor evidence="1">
        <name>pyridoxal 5'-phosphate</name>
        <dbReference type="ChEBI" id="CHEBI:597326"/>
    </cofactor>
</comment>
<evidence type="ECO:0000256" key="3">
    <source>
        <dbReference type="ARBA" id="ARBA00022898"/>
    </source>
</evidence>
<evidence type="ECO:0000256" key="2">
    <source>
        <dbReference type="ARBA" id="ARBA00012224"/>
    </source>
</evidence>
<dbReference type="InterPro" id="IPR051798">
    <property type="entry name" value="Class-II_PLP-Dep_Aminotrans"/>
</dbReference>
<reference evidence="8" key="1">
    <citation type="journal article" date="2013" name="Genome Announc.">
        <title>Draft Genome Sequence of Streptomyces bottropensis ATCC 25435, a Bottromycin-Producing Actinomycete.</title>
        <authorList>
            <person name="Zhang H."/>
            <person name="Zhou W."/>
            <person name="Zhuang Y."/>
            <person name="Liang X."/>
            <person name="Liu T."/>
        </authorList>
    </citation>
    <scope>NUCLEOTIDE SEQUENCE [LARGE SCALE GENOMIC DNA]</scope>
    <source>
        <strain evidence="8">ATCC 25435</strain>
    </source>
</reference>
<gene>
    <name evidence="7" type="ORF">SBD_0252</name>
</gene>
<dbReference type="Pfam" id="PF00155">
    <property type="entry name" value="Aminotran_1_2"/>
    <property type="match status" value="1"/>
</dbReference>